<dbReference type="Proteomes" id="UP001352263">
    <property type="component" value="Unassembled WGS sequence"/>
</dbReference>
<evidence type="ECO:0000313" key="2">
    <source>
        <dbReference type="Proteomes" id="UP001352263"/>
    </source>
</evidence>
<accession>A0ABU6J2A3</accession>
<organism evidence="1 2">
    <name type="scientific">Noviherbaspirillum album</name>
    <dbReference type="NCBI Taxonomy" id="3080276"/>
    <lineage>
        <taxon>Bacteria</taxon>
        <taxon>Pseudomonadati</taxon>
        <taxon>Pseudomonadota</taxon>
        <taxon>Betaproteobacteria</taxon>
        <taxon>Burkholderiales</taxon>
        <taxon>Oxalobacteraceae</taxon>
        <taxon>Noviherbaspirillum</taxon>
    </lineage>
</organism>
<name>A0ABU6J2A3_9BURK</name>
<comment type="caution">
    <text evidence="1">The sequence shown here is derived from an EMBL/GenBank/DDBJ whole genome shotgun (WGS) entry which is preliminary data.</text>
</comment>
<dbReference type="Pfam" id="PF13671">
    <property type="entry name" value="AAA_33"/>
    <property type="match status" value="1"/>
</dbReference>
<proteinExistence type="predicted"/>
<dbReference type="Gene3D" id="3.40.50.300">
    <property type="entry name" value="P-loop containing nucleotide triphosphate hydrolases"/>
    <property type="match status" value="1"/>
</dbReference>
<reference evidence="1 2" key="1">
    <citation type="submission" date="2023-10" db="EMBL/GenBank/DDBJ databases">
        <title>Noviherbaspirillum sp. CPCC 100848 genome assembly.</title>
        <authorList>
            <person name="Li X.Y."/>
            <person name="Fang X.M."/>
        </authorList>
    </citation>
    <scope>NUCLEOTIDE SEQUENCE [LARGE SCALE GENOMIC DNA]</scope>
    <source>
        <strain evidence="1 2">CPCC 100848</strain>
    </source>
</reference>
<dbReference type="InterPro" id="IPR027417">
    <property type="entry name" value="P-loop_NTPase"/>
</dbReference>
<gene>
    <name evidence="1" type="ORF">RY831_01235</name>
</gene>
<dbReference type="SUPFAM" id="SSF52540">
    <property type="entry name" value="P-loop containing nucleoside triphosphate hydrolases"/>
    <property type="match status" value="1"/>
</dbReference>
<dbReference type="RefSeq" id="WP_326504809.1">
    <property type="nucleotide sequence ID" value="NZ_JAWIIV010000001.1"/>
</dbReference>
<dbReference type="PANTHER" id="PTHR12083">
    <property type="entry name" value="BIFUNCTIONAL POLYNUCLEOTIDE PHOSPHATASE/KINASE"/>
    <property type="match status" value="1"/>
</dbReference>
<dbReference type="PIRSF" id="PIRSF037081">
    <property type="entry name" value="P-loop_All4644_prd"/>
    <property type="match status" value="1"/>
</dbReference>
<keyword evidence="2" id="KW-1185">Reference proteome</keyword>
<dbReference type="InterPro" id="IPR017101">
    <property type="entry name" value="P-loop_ATP/GTP-bd_All4644_prd"/>
</dbReference>
<evidence type="ECO:0000313" key="1">
    <source>
        <dbReference type="EMBL" id="MEC4717761.1"/>
    </source>
</evidence>
<dbReference type="PANTHER" id="PTHR12083:SF9">
    <property type="entry name" value="BIFUNCTIONAL POLYNUCLEOTIDE PHOSPHATASE_KINASE"/>
    <property type="match status" value="1"/>
</dbReference>
<protein>
    <submittedName>
        <fullName evidence="1">AAA family ATPase</fullName>
    </submittedName>
</protein>
<sequence>MLLFIGIQASGKSTFYRQRFFDTHMRISLDLLKTRHRETRFLDACLSTQQRFVVDNTNPSREERARYITAARQARFRVIGYFFEPDPSASEQRNAQRDKKQLVPPVGLFGTLKRLQRPSMDEGFDELYLVRALEGRFEVMRQA</sequence>
<dbReference type="EMBL" id="JAWIIV010000001">
    <property type="protein sequence ID" value="MEC4717761.1"/>
    <property type="molecule type" value="Genomic_DNA"/>
</dbReference>